<dbReference type="InterPro" id="IPR002491">
    <property type="entry name" value="ABC_transptr_periplasmic_BD"/>
</dbReference>
<dbReference type="PANTHER" id="PTHR30532">
    <property type="entry name" value="IRON III DICITRATE-BINDING PERIPLASMIC PROTEIN"/>
    <property type="match status" value="1"/>
</dbReference>
<protein>
    <submittedName>
        <fullName evidence="7">ABC transporter substrate-binding protein</fullName>
    </submittedName>
</protein>
<reference evidence="7" key="1">
    <citation type="submission" date="2022-04" db="EMBL/GenBank/DDBJ databases">
        <title>Shinella lacus sp. nov., a novel member of the genus Shinella from water.</title>
        <authorList>
            <person name="Deng Y."/>
        </authorList>
    </citation>
    <scope>NUCLEOTIDE SEQUENCE</scope>
    <source>
        <strain evidence="7">JCM 31239</strain>
    </source>
</reference>
<organism evidence="7 8">
    <name type="scientific">Shinella curvata</name>
    <dbReference type="NCBI Taxonomy" id="1817964"/>
    <lineage>
        <taxon>Bacteria</taxon>
        <taxon>Pseudomonadati</taxon>
        <taxon>Pseudomonadota</taxon>
        <taxon>Alphaproteobacteria</taxon>
        <taxon>Hyphomicrobiales</taxon>
        <taxon>Rhizobiaceae</taxon>
        <taxon>Shinella</taxon>
    </lineage>
</organism>
<evidence type="ECO:0000256" key="4">
    <source>
        <dbReference type="ARBA" id="ARBA00022496"/>
    </source>
</evidence>
<dbReference type="Pfam" id="PF01497">
    <property type="entry name" value="Peripla_BP_2"/>
    <property type="match status" value="1"/>
</dbReference>
<dbReference type="PROSITE" id="PS50983">
    <property type="entry name" value="FE_B12_PBP"/>
    <property type="match status" value="1"/>
</dbReference>
<feature type="domain" description="Fe/B12 periplasmic-binding" evidence="6">
    <location>
        <begin position="1"/>
        <end position="263"/>
    </location>
</feature>
<comment type="subcellular location">
    <subcellularLocation>
        <location evidence="1">Cell envelope</location>
    </subcellularLocation>
</comment>
<keyword evidence="5" id="KW-0732">Signal</keyword>
<dbReference type="Proteomes" id="UP001177080">
    <property type="component" value="Unassembled WGS sequence"/>
</dbReference>
<comment type="caution">
    <text evidence="7">The sequence shown here is derived from an EMBL/GenBank/DDBJ whole genome shotgun (WGS) entry which is preliminary data.</text>
</comment>
<accession>A0ABT8XDF6</accession>
<evidence type="ECO:0000256" key="5">
    <source>
        <dbReference type="ARBA" id="ARBA00022729"/>
    </source>
</evidence>
<dbReference type="EMBL" id="WHSC02000005">
    <property type="protein sequence ID" value="MDO6121781.1"/>
    <property type="molecule type" value="Genomic_DNA"/>
</dbReference>
<dbReference type="InterPro" id="IPR051313">
    <property type="entry name" value="Bact_iron-sidero_bind"/>
</dbReference>
<evidence type="ECO:0000256" key="3">
    <source>
        <dbReference type="ARBA" id="ARBA00022448"/>
    </source>
</evidence>
<proteinExistence type="inferred from homology"/>
<dbReference type="SUPFAM" id="SSF53807">
    <property type="entry name" value="Helical backbone' metal receptor"/>
    <property type="match status" value="1"/>
</dbReference>
<keyword evidence="3" id="KW-0813">Transport</keyword>
<dbReference type="PANTHER" id="PTHR30532:SF25">
    <property type="entry name" value="IRON(III) DICITRATE-BINDING PERIPLASMIC PROTEIN"/>
    <property type="match status" value="1"/>
</dbReference>
<evidence type="ECO:0000313" key="8">
    <source>
        <dbReference type="Proteomes" id="UP001177080"/>
    </source>
</evidence>
<evidence type="ECO:0000313" key="7">
    <source>
        <dbReference type="EMBL" id="MDO6121781.1"/>
    </source>
</evidence>
<keyword evidence="4" id="KW-0408">Iron</keyword>
<sequence>MDTAGAIALNYGVKPVGMTAPDANALTPAARMLAEHVPLVGQSTFDGQLRYERILVLQPDVIVGMVRGGTDYSALHDRLARIAPTVLLRADGAGTLLDVTFRLAVAMGLGMPAQAERARYEQRCMEIRARWGDVLTTTTFAAISSQDRQIVVYTPNSWAGRVLQDLGARFADFTQNADRNGVFLSYEEMGVLRDVGALLYPLVKGRPAPEMADLMQVAGFRDLPSVRVGNMVGITDMWPETHLTALRLLDEIEPFLKTIGESKR</sequence>
<keyword evidence="8" id="KW-1185">Reference proteome</keyword>
<evidence type="ECO:0000259" key="6">
    <source>
        <dbReference type="PROSITE" id="PS50983"/>
    </source>
</evidence>
<evidence type="ECO:0000256" key="2">
    <source>
        <dbReference type="ARBA" id="ARBA00008814"/>
    </source>
</evidence>
<gene>
    <name evidence="7" type="ORF">GB928_011365</name>
</gene>
<dbReference type="RefSeq" id="WP_303276997.1">
    <property type="nucleotide sequence ID" value="NZ_WHSC02000005.1"/>
</dbReference>
<evidence type="ECO:0000256" key="1">
    <source>
        <dbReference type="ARBA" id="ARBA00004196"/>
    </source>
</evidence>
<dbReference type="Gene3D" id="3.40.50.1980">
    <property type="entry name" value="Nitrogenase molybdenum iron protein domain"/>
    <property type="match status" value="2"/>
</dbReference>
<comment type="similarity">
    <text evidence="2">Belongs to the bacterial solute-binding protein 8 family.</text>
</comment>
<keyword evidence="4" id="KW-0406">Ion transport</keyword>
<name>A0ABT8XDF6_9HYPH</name>
<keyword evidence="4" id="KW-0410">Iron transport</keyword>